<dbReference type="Gene3D" id="3.10.129.10">
    <property type="entry name" value="Hotdog Thioesterase"/>
    <property type="match status" value="1"/>
</dbReference>
<evidence type="ECO:0008006" key="4">
    <source>
        <dbReference type="Google" id="ProtNLM"/>
    </source>
</evidence>
<feature type="signal peptide" evidence="1">
    <location>
        <begin position="1"/>
        <end position="18"/>
    </location>
</feature>
<dbReference type="Pfam" id="PF14539">
    <property type="entry name" value="DUF4442"/>
    <property type="match status" value="1"/>
</dbReference>
<evidence type="ECO:0000256" key="1">
    <source>
        <dbReference type="SAM" id="SignalP"/>
    </source>
</evidence>
<proteinExistence type="predicted"/>
<accession>A0ABP7MGC2</accession>
<protein>
    <recommendedName>
        <fullName evidence="4">DUF4442 domain-containing protein</fullName>
    </recommendedName>
</protein>
<keyword evidence="1" id="KW-0732">Signal</keyword>
<keyword evidence="3" id="KW-1185">Reference proteome</keyword>
<dbReference type="SUPFAM" id="SSF54637">
    <property type="entry name" value="Thioesterase/thiol ester dehydrase-isomerase"/>
    <property type="match status" value="1"/>
</dbReference>
<dbReference type="InterPro" id="IPR027961">
    <property type="entry name" value="DUF4442"/>
</dbReference>
<feature type="chain" id="PRO_5046492771" description="DUF4442 domain-containing protein" evidence="1">
    <location>
        <begin position="19"/>
        <end position="185"/>
    </location>
</feature>
<organism evidence="2 3">
    <name type="scientific">Hymenobacter algoricola</name>
    <dbReference type="NCBI Taxonomy" id="486267"/>
    <lineage>
        <taxon>Bacteria</taxon>
        <taxon>Pseudomonadati</taxon>
        <taxon>Bacteroidota</taxon>
        <taxon>Cytophagia</taxon>
        <taxon>Cytophagales</taxon>
        <taxon>Hymenobacteraceae</taxon>
        <taxon>Hymenobacter</taxon>
    </lineage>
</organism>
<dbReference type="InterPro" id="IPR029069">
    <property type="entry name" value="HotDog_dom_sf"/>
</dbReference>
<evidence type="ECO:0000313" key="3">
    <source>
        <dbReference type="Proteomes" id="UP001499909"/>
    </source>
</evidence>
<dbReference type="EMBL" id="BAABDH010000012">
    <property type="protein sequence ID" value="GAA3922527.1"/>
    <property type="molecule type" value="Genomic_DNA"/>
</dbReference>
<reference evidence="3" key="1">
    <citation type="journal article" date="2019" name="Int. J. Syst. Evol. Microbiol.">
        <title>The Global Catalogue of Microorganisms (GCM) 10K type strain sequencing project: providing services to taxonomists for standard genome sequencing and annotation.</title>
        <authorList>
            <consortium name="The Broad Institute Genomics Platform"/>
            <consortium name="The Broad Institute Genome Sequencing Center for Infectious Disease"/>
            <person name="Wu L."/>
            <person name="Ma J."/>
        </authorList>
    </citation>
    <scope>NUCLEOTIDE SEQUENCE [LARGE SCALE GENOMIC DNA]</scope>
    <source>
        <strain evidence="3">JCM 17214</strain>
    </source>
</reference>
<evidence type="ECO:0000313" key="2">
    <source>
        <dbReference type="EMBL" id="GAA3922527.1"/>
    </source>
</evidence>
<gene>
    <name evidence="2" type="ORF">GCM10022406_05810</name>
</gene>
<comment type="caution">
    <text evidence="2">The sequence shown here is derived from an EMBL/GenBank/DDBJ whole genome shotgun (WGS) entry which is preliminary data.</text>
</comment>
<sequence length="185" mass="19908">MLFFAASHLVFCAMSQSAATPAPYAADTPAAAAFRRTISNPVKLRLFMLRSLPMAYLAGLRLREITPGRATVTVPFKYLTKNPFRSIYFACLSMAAEMASGVLSMMNTQGGRVSMLVVGLEAEFTKKAVGLISFTSEDGGRIAQAIAESRATGEGRTVVCTSTGLDEAGDTVAIFRITWSYRAKQ</sequence>
<dbReference type="Proteomes" id="UP001499909">
    <property type="component" value="Unassembled WGS sequence"/>
</dbReference>
<name>A0ABP7MGC2_9BACT</name>